<protein>
    <submittedName>
        <fullName evidence="1">Uncharacterized protein</fullName>
    </submittedName>
</protein>
<dbReference type="RefSeq" id="WP_068761644.1">
    <property type="nucleotide sequence ID" value="NZ_LXIE01000012.1"/>
</dbReference>
<dbReference type="Proteomes" id="UP000077552">
    <property type="component" value="Unassembled WGS sequence"/>
</dbReference>
<comment type="caution">
    <text evidence="1">The sequence shown here is derived from an EMBL/GenBank/DDBJ whole genome shotgun (WGS) entry which is preliminary data.</text>
</comment>
<dbReference type="OrthoDB" id="1452269at2"/>
<evidence type="ECO:0000313" key="1">
    <source>
        <dbReference type="EMBL" id="OAD91470.1"/>
    </source>
</evidence>
<sequence>MKELKNELNKILQQHKEKYQSLYNDGGNFQAQAENGNNFSPIMKSLTDKLISKANEFRHK</sequence>
<reference evidence="1 2" key="1">
    <citation type="submission" date="2016-05" db="EMBL/GenBank/DDBJ databases">
        <title>Genome sequencing of Vitellibacter soesokkakensis RSSK-12.</title>
        <authorList>
            <person name="Thevarajoo S."/>
            <person name="Selvaratnam C."/>
            <person name="Goh K.M."/>
            <person name="Chan K.-G."/>
            <person name="Chong C.S."/>
        </authorList>
    </citation>
    <scope>NUCLEOTIDE SEQUENCE [LARGE SCALE GENOMIC DNA]</scope>
    <source>
        <strain evidence="1 2">RSSK-12</strain>
    </source>
</reference>
<dbReference type="STRING" id="1385699.A7A78_02955"/>
<accession>A0A1A9LDX0</accession>
<evidence type="ECO:0000313" key="2">
    <source>
        <dbReference type="Proteomes" id="UP000077552"/>
    </source>
</evidence>
<proteinExistence type="predicted"/>
<dbReference type="AlphaFoldDB" id="A0A1A9LDX0"/>
<name>A0A1A9LDX0_9FLAO</name>
<organism evidence="1 2">
    <name type="scientific">Aequorivita soesokkakensis</name>
    <dbReference type="NCBI Taxonomy" id="1385699"/>
    <lineage>
        <taxon>Bacteria</taxon>
        <taxon>Pseudomonadati</taxon>
        <taxon>Bacteroidota</taxon>
        <taxon>Flavobacteriia</taxon>
        <taxon>Flavobacteriales</taxon>
        <taxon>Flavobacteriaceae</taxon>
        <taxon>Aequorivita</taxon>
    </lineage>
</organism>
<dbReference type="EMBL" id="LXIE01000012">
    <property type="protein sequence ID" value="OAD91470.1"/>
    <property type="molecule type" value="Genomic_DNA"/>
</dbReference>
<keyword evidence="2" id="KW-1185">Reference proteome</keyword>
<gene>
    <name evidence="1" type="ORF">A7A78_02955</name>
</gene>